<dbReference type="OrthoDB" id="45564at2"/>
<proteinExistence type="inferred from homology"/>
<keyword evidence="5" id="KW-1003">Cell membrane</keyword>
<feature type="transmembrane region" description="Helical" evidence="5">
    <location>
        <begin position="214"/>
        <end position="237"/>
    </location>
</feature>
<evidence type="ECO:0000256" key="1">
    <source>
        <dbReference type="ARBA" id="ARBA00004141"/>
    </source>
</evidence>
<comment type="similarity">
    <text evidence="5">Belongs to the 4-toluene sulfonate uptake permease (TSUP) (TC 2.A.102) family.</text>
</comment>
<dbReference type="InterPro" id="IPR002781">
    <property type="entry name" value="TM_pro_TauE-like"/>
</dbReference>
<feature type="transmembrane region" description="Helical" evidence="5">
    <location>
        <begin position="52"/>
        <end position="72"/>
    </location>
</feature>
<feature type="transmembrane region" description="Helical" evidence="5">
    <location>
        <begin position="271"/>
        <end position="289"/>
    </location>
</feature>
<gene>
    <name evidence="6" type="ORF">DJ013_16255</name>
</gene>
<dbReference type="Proteomes" id="UP000249873">
    <property type="component" value="Chromosome"/>
</dbReference>
<evidence type="ECO:0000256" key="2">
    <source>
        <dbReference type="ARBA" id="ARBA00022692"/>
    </source>
</evidence>
<dbReference type="KEGG" id="als:DJ013_16255"/>
<dbReference type="RefSeq" id="WP_111373008.1">
    <property type="nucleotide sequence ID" value="NZ_CP029480.1"/>
</dbReference>
<dbReference type="Pfam" id="PF01925">
    <property type="entry name" value="TauE"/>
    <property type="match status" value="1"/>
</dbReference>
<dbReference type="PANTHER" id="PTHR43701:SF12">
    <property type="entry name" value="MEMBRANE TRANSPORTER PROTEIN YTNM-RELATED"/>
    <property type="match status" value="1"/>
</dbReference>
<evidence type="ECO:0000313" key="7">
    <source>
        <dbReference type="Proteomes" id="UP000249873"/>
    </source>
</evidence>
<organism evidence="6 7">
    <name type="scientific">Arcticibacterium luteifluviistationis</name>
    <dbReference type="NCBI Taxonomy" id="1784714"/>
    <lineage>
        <taxon>Bacteria</taxon>
        <taxon>Pseudomonadati</taxon>
        <taxon>Bacteroidota</taxon>
        <taxon>Cytophagia</taxon>
        <taxon>Cytophagales</taxon>
        <taxon>Leadbetterellaceae</taxon>
        <taxon>Arcticibacterium</taxon>
    </lineage>
</organism>
<keyword evidence="2 5" id="KW-0812">Transmembrane</keyword>
<keyword evidence="4 5" id="KW-0472">Membrane</keyword>
<name>A0A2Z4GEN5_9BACT</name>
<dbReference type="EMBL" id="CP029480">
    <property type="protein sequence ID" value="AWV99640.1"/>
    <property type="molecule type" value="Genomic_DNA"/>
</dbReference>
<feature type="transmembrane region" description="Helical" evidence="5">
    <location>
        <begin position="119"/>
        <end position="139"/>
    </location>
</feature>
<dbReference type="AlphaFoldDB" id="A0A2Z4GEN5"/>
<evidence type="ECO:0000256" key="4">
    <source>
        <dbReference type="ARBA" id="ARBA00023136"/>
    </source>
</evidence>
<sequence length="292" mass="31193">MHSKKGKANNSNKLWYIIPALLLLALAVFLFINYSESFTFEKVKNGFNQEFLIFLAIGVFAQLVDGTLGMGYGATSTTFLLSFGVHPATSSMAVHVAEMFTTGASAISHYKFKNINKKLVLNLIVPGIAGAIIGAYLLADVIDGEAIKPFIAIYMIILAATIIIKGLKKNIKKKKSKNLGMLAGFGGFMDSIGGGGWGPIVTSTLMGRGRDPRYTIGSVNTAEFAISFASGITFVLFEGISGWRVIAGLVIGGIIAAPVGAYFLNKIPRKPATILVGLLLIILSVRTLIRLL</sequence>
<evidence type="ECO:0000256" key="5">
    <source>
        <dbReference type="RuleBase" id="RU363041"/>
    </source>
</evidence>
<accession>A0A2Z4GEN5</accession>
<feature type="transmembrane region" description="Helical" evidence="5">
    <location>
        <begin position="14"/>
        <end position="32"/>
    </location>
</feature>
<keyword evidence="3 5" id="KW-1133">Transmembrane helix</keyword>
<evidence type="ECO:0000313" key="6">
    <source>
        <dbReference type="EMBL" id="AWV99640.1"/>
    </source>
</evidence>
<protein>
    <recommendedName>
        <fullName evidence="5">Probable membrane transporter protein</fullName>
    </recommendedName>
</protein>
<comment type="subcellular location">
    <subcellularLocation>
        <location evidence="5">Cell membrane</location>
        <topology evidence="5">Multi-pass membrane protein</topology>
    </subcellularLocation>
    <subcellularLocation>
        <location evidence="1">Membrane</location>
        <topology evidence="1">Multi-pass membrane protein</topology>
    </subcellularLocation>
</comment>
<keyword evidence="7" id="KW-1185">Reference proteome</keyword>
<dbReference type="InterPro" id="IPR051598">
    <property type="entry name" value="TSUP/Inactive_protease-like"/>
</dbReference>
<feature type="transmembrane region" description="Helical" evidence="5">
    <location>
        <begin position="243"/>
        <end position="264"/>
    </location>
</feature>
<evidence type="ECO:0000256" key="3">
    <source>
        <dbReference type="ARBA" id="ARBA00022989"/>
    </source>
</evidence>
<feature type="transmembrane region" description="Helical" evidence="5">
    <location>
        <begin position="151"/>
        <end position="167"/>
    </location>
</feature>
<reference evidence="6 7" key="1">
    <citation type="submission" date="2018-05" db="EMBL/GenBank/DDBJ databases">
        <title>Complete genome sequence of Arcticibacterium luteifluviistationis SM1504T, a cytophagaceae bacterium isolated from Arctic surface seawater.</title>
        <authorList>
            <person name="Li Y."/>
            <person name="Qin Q.-L."/>
        </authorList>
    </citation>
    <scope>NUCLEOTIDE SEQUENCE [LARGE SCALE GENOMIC DNA]</scope>
    <source>
        <strain evidence="6 7">SM1504</strain>
    </source>
</reference>
<dbReference type="GO" id="GO:0005886">
    <property type="term" value="C:plasma membrane"/>
    <property type="evidence" value="ECO:0007669"/>
    <property type="project" value="UniProtKB-SubCell"/>
</dbReference>
<dbReference type="PANTHER" id="PTHR43701">
    <property type="entry name" value="MEMBRANE TRANSPORTER PROTEIN MJ0441-RELATED"/>
    <property type="match status" value="1"/>
</dbReference>